<protein>
    <recommendedName>
        <fullName evidence="6">THAP-type domain-containing protein</fullName>
    </recommendedName>
</protein>
<evidence type="ECO:0000256" key="3">
    <source>
        <dbReference type="ARBA" id="ARBA00022833"/>
    </source>
</evidence>
<dbReference type="InterPro" id="IPR006612">
    <property type="entry name" value="THAP_Znf"/>
</dbReference>
<dbReference type="SMART" id="SM00692">
    <property type="entry name" value="DM3"/>
    <property type="match status" value="1"/>
</dbReference>
<feature type="domain" description="THAP-type" evidence="6">
    <location>
        <begin position="3"/>
        <end position="83"/>
    </location>
</feature>
<gene>
    <name evidence="7" type="ORF">OBRU01_01243</name>
</gene>
<dbReference type="InterPro" id="IPR026516">
    <property type="entry name" value="THAP1/10"/>
</dbReference>
<evidence type="ECO:0000256" key="2">
    <source>
        <dbReference type="ARBA" id="ARBA00022771"/>
    </source>
</evidence>
<keyword evidence="8" id="KW-1185">Reference proteome</keyword>
<evidence type="ECO:0000259" key="6">
    <source>
        <dbReference type="PROSITE" id="PS50950"/>
    </source>
</evidence>
<feature type="non-terminal residue" evidence="7">
    <location>
        <position position="86"/>
    </location>
</feature>
<dbReference type="AlphaFoldDB" id="A0A0L7LU76"/>
<dbReference type="PANTHER" id="PTHR46600:SF11">
    <property type="entry name" value="THAP DOMAIN-CONTAINING PROTEIN 10"/>
    <property type="match status" value="1"/>
</dbReference>
<proteinExistence type="predicted"/>
<dbReference type="SMART" id="SM00980">
    <property type="entry name" value="THAP"/>
    <property type="match status" value="1"/>
</dbReference>
<dbReference type="PANTHER" id="PTHR46600">
    <property type="entry name" value="THAP DOMAIN-CONTAINING"/>
    <property type="match status" value="1"/>
</dbReference>
<dbReference type="EMBL" id="JTDY01000072">
    <property type="protein sequence ID" value="KOB79033.1"/>
    <property type="molecule type" value="Genomic_DNA"/>
</dbReference>
<evidence type="ECO:0000256" key="4">
    <source>
        <dbReference type="ARBA" id="ARBA00023125"/>
    </source>
</evidence>
<dbReference type="Proteomes" id="UP000037510">
    <property type="component" value="Unassembled WGS sequence"/>
</dbReference>
<keyword evidence="3" id="KW-0862">Zinc</keyword>
<organism evidence="7 8">
    <name type="scientific">Operophtera brumata</name>
    <name type="common">Winter moth</name>
    <name type="synonym">Phalaena brumata</name>
    <dbReference type="NCBI Taxonomy" id="104452"/>
    <lineage>
        <taxon>Eukaryota</taxon>
        <taxon>Metazoa</taxon>
        <taxon>Ecdysozoa</taxon>
        <taxon>Arthropoda</taxon>
        <taxon>Hexapoda</taxon>
        <taxon>Insecta</taxon>
        <taxon>Pterygota</taxon>
        <taxon>Neoptera</taxon>
        <taxon>Endopterygota</taxon>
        <taxon>Lepidoptera</taxon>
        <taxon>Glossata</taxon>
        <taxon>Ditrysia</taxon>
        <taxon>Geometroidea</taxon>
        <taxon>Geometridae</taxon>
        <taxon>Larentiinae</taxon>
        <taxon>Operophtera</taxon>
    </lineage>
</organism>
<feature type="non-terminal residue" evidence="7">
    <location>
        <position position="1"/>
    </location>
</feature>
<evidence type="ECO:0000313" key="8">
    <source>
        <dbReference type="Proteomes" id="UP000037510"/>
    </source>
</evidence>
<accession>A0A0L7LU76</accession>
<dbReference type="GO" id="GO:0043565">
    <property type="term" value="F:sequence-specific DNA binding"/>
    <property type="evidence" value="ECO:0007669"/>
    <property type="project" value="InterPro"/>
</dbReference>
<name>A0A0L7LU76_OPEBR</name>
<dbReference type="GO" id="GO:0008270">
    <property type="term" value="F:zinc ion binding"/>
    <property type="evidence" value="ECO:0007669"/>
    <property type="project" value="UniProtKB-KW"/>
</dbReference>
<dbReference type="PROSITE" id="PS50950">
    <property type="entry name" value="ZF_THAP"/>
    <property type="match status" value="1"/>
</dbReference>
<keyword evidence="1" id="KW-0479">Metal-binding</keyword>
<comment type="caution">
    <text evidence="7">The sequence shown here is derived from an EMBL/GenBank/DDBJ whole genome shotgun (WGS) entry which is preliminary data.</text>
</comment>
<sequence length="86" mass="10164">IIMVNYCCVYGCGRNSRTSKHLYFYSVPKDPIRQEQWLKAARREDLLEKPQDKRNLYRFCSRHFSPQSIKNKHLCADAVPTLYLPG</sequence>
<evidence type="ECO:0000256" key="1">
    <source>
        <dbReference type="ARBA" id="ARBA00022723"/>
    </source>
</evidence>
<keyword evidence="4 5" id="KW-0238">DNA-binding</keyword>
<keyword evidence="2 5" id="KW-0863">Zinc-finger</keyword>
<dbReference type="SUPFAM" id="SSF57716">
    <property type="entry name" value="Glucocorticoid receptor-like (DNA-binding domain)"/>
    <property type="match status" value="1"/>
</dbReference>
<evidence type="ECO:0000256" key="5">
    <source>
        <dbReference type="PROSITE-ProRule" id="PRU00309"/>
    </source>
</evidence>
<reference evidence="7 8" key="1">
    <citation type="journal article" date="2015" name="Genome Biol. Evol.">
        <title>The genome of winter moth (Operophtera brumata) provides a genomic perspective on sexual dimorphism and phenology.</title>
        <authorList>
            <person name="Derks M.F."/>
            <person name="Smit S."/>
            <person name="Salis L."/>
            <person name="Schijlen E."/>
            <person name="Bossers A."/>
            <person name="Mateman C."/>
            <person name="Pijl A.S."/>
            <person name="de Ridder D."/>
            <person name="Groenen M.A."/>
            <person name="Visser M.E."/>
            <person name="Megens H.J."/>
        </authorList>
    </citation>
    <scope>NUCLEOTIDE SEQUENCE [LARGE SCALE GENOMIC DNA]</scope>
    <source>
        <strain evidence="7">WM2013NL</strain>
        <tissue evidence="7">Head and thorax</tissue>
    </source>
</reference>
<evidence type="ECO:0000313" key="7">
    <source>
        <dbReference type="EMBL" id="KOB79033.1"/>
    </source>
</evidence>
<dbReference type="Pfam" id="PF05485">
    <property type="entry name" value="THAP"/>
    <property type="match status" value="1"/>
</dbReference>